<keyword evidence="5 7" id="KW-1133">Transmembrane helix</keyword>
<dbReference type="InterPro" id="IPR018383">
    <property type="entry name" value="UPF0324_pro"/>
</dbReference>
<organism evidence="8 9">
    <name type="scientific">Jatrophihabitans cynanchi</name>
    <dbReference type="NCBI Taxonomy" id="2944128"/>
    <lineage>
        <taxon>Bacteria</taxon>
        <taxon>Bacillati</taxon>
        <taxon>Actinomycetota</taxon>
        <taxon>Actinomycetes</taxon>
        <taxon>Jatrophihabitantales</taxon>
        <taxon>Jatrophihabitantaceae</taxon>
        <taxon>Jatrophihabitans</taxon>
    </lineage>
</organism>
<evidence type="ECO:0000256" key="3">
    <source>
        <dbReference type="ARBA" id="ARBA00022475"/>
    </source>
</evidence>
<comment type="subcellular location">
    <subcellularLocation>
        <location evidence="1">Cell membrane</location>
        <topology evidence="1">Multi-pass membrane protein</topology>
    </subcellularLocation>
</comment>
<feature type="transmembrane region" description="Helical" evidence="7">
    <location>
        <begin position="317"/>
        <end position="337"/>
    </location>
</feature>
<gene>
    <name evidence="8" type="ORF">M6B22_07590</name>
</gene>
<evidence type="ECO:0000256" key="1">
    <source>
        <dbReference type="ARBA" id="ARBA00004651"/>
    </source>
</evidence>
<feature type="transmembrane region" description="Helical" evidence="7">
    <location>
        <begin position="259"/>
        <end position="276"/>
    </location>
</feature>
<keyword evidence="4 7" id="KW-0812">Transmembrane</keyword>
<feature type="transmembrane region" description="Helical" evidence="7">
    <location>
        <begin position="129"/>
        <end position="151"/>
    </location>
</feature>
<protein>
    <submittedName>
        <fullName evidence="8">YeiH family protein</fullName>
    </submittedName>
</protein>
<accession>A0ABY7K5L5</accession>
<dbReference type="PANTHER" id="PTHR30106:SF1">
    <property type="entry name" value="UPF0324 MEMBRANE PROTEIN FN0533"/>
    <property type="match status" value="1"/>
</dbReference>
<sequence length="338" mass="34421">MSATTRRADPLRACAPLVPGVALAAAIALVATGIGHALPLLGAPVAGLLLGVALSRAVAARPPLQPGVAFAGRTLLQVAVVLLGSALSLRQVAHVGASSLPVMLGTLAVCLALAYLLGRWLGIGRDLRTLIGVGTGICGASAIAAVSPVIRARSADVAYAISTIFLFNLVAVLAFPPLGHLLGLSQHDFGLFAGTAVNDTSSVVAAASTYGSSATDYAVVVKLTRTLMIIPICLGLAALTRSGEREASALRRVTRLVPWFLVGFIVLAALNSLGWVPSAAHQPLRDASVFLITLALTAIGLRTDVAGLRRAGSRPLLLGLLLWVAVAGTSLVLQWAAG</sequence>
<evidence type="ECO:0000256" key="7">
    <source>
        <dbReference type="SAM" id="Phobius"/>
    </source>
</evidence>
<dbReference type="RefSeq" id="WP_269445158.1">
    <property type="nucleotide sequence ID" value="NZ_CP097463.1"/>
</dbReference>
<keyword evidence="6 7" id="KW-0472">Membrane</keyword>
<proteinExistence type="inferred from homology"/>
<evidence type="ECO:0000256" key="2">
    <source>
        <dbReference type="ARBA" id="ARBA00007977"/>
    </source>
</evidence>
<feature type="transmembrane region" description="Helical" evidence="7">
    <location>
        <begin position="12"/>
        <end position="31"/>
    </location>
</feature>
<reference evidence="8" key="1">
    <citation type="submission" date="2022-05" db="EMBL/GenBank/DDBJ databases">
        <title>Jatrophihabitans sp. SB3-54 whole genome sequence.</title>
        <authorList>
            <person name="Suh M.K."/>
            <person name="Eom M.K."/>
            <person name="Kim J.S."/>
            <person name="Kim H.S."/>
            <person name="Do H.E."/>
            <person name="Shin Y.K."/>
            <person name="Lee J.-S."/>
        </authorList>
    </citation>
    <scope>NUCLEOTIDE SEQUENCE</scope>
    <source>
        <strain evidence="8">SB3-54</strain>
    </source>
</reference>
<name>A0ABY7K5L5_9ACTN</name>
<feature type="transmembrane region" description="Helical" evidence="7">
    <location>
        <begin position="95"/>
        <end position="117"/>
    </location>
</feature>
<feature type="transmembrane region" description="Helical" evidence="7">
    <location>
        <begin position="217"/>
        <end position="239"/>
    </location>
</feature>
<evidence type="ECO:0000256" key="5">
    <source>
        <dbReference type="ARBA" id="ARBA00022989"/>
    </source>
</evidence>
<dbReference type="Proteomes" id="UP001164693">
    <property type="component" value="Chromosome"/>
</dbReference>
<keyword evidence="9" id="KW-1185">Reference proteome</keyword>
<keyword evidence="3" id="KW-1003">Cell membrane</keyword>
<comment type="similarity">
    <text evidence="2">Belongs to the UPF0324 family.</text>
</comment>
<feature type="transmembrane region" description="Helical" evidence="7">
    <location>
        <begin position="70"/>
        <end position="89"/>
    </location>
</feature>
<evidence type="ECO:0000256" key="4">
    <source>
        <dbReference type="ARBA" id="ARBA00022692"/>
    </source>
</evidence>
<evidence type="ECO:0000313" key="8">
    <source>
        <dbReference type="EMBL" id="WAX58619.1"/>
    </source>
</evidence>
<feature type="transmembrane region" description="Helical" evidence="7">
    <location>
        <begin position="288"/>
        <end position="305"/>
    </location>
</feature>
<dbReference type="Pfam" id="PF03601">
    <property type="entry name" value="Cons_hypoth698"/>
    <property type="match status" value="1"/>
</dbReference>
<dbReference type="EMBL" id="CP097463">
    <property type="protein sequence ID" value="WAX58619.1"/>
    <property type="molecule type" value="Genomic_DNA"/>
</dbReference>
<feature type="transmembrane region" description="Helical" evidence="7">
    <location>
        <begin position="157"/>
        <end position="178"/>
    </location>
</feature>
<evidence type="ECO:0000313" key="9">
    <source>
        <dbReference type="Proteomes" id="UP001164693"/>
    </source>
</evidence>
<dbReference type="PANTHER" id="PTHR30106">
    <property type="entry name" value="INNER MEMBRANE PROTEIN YEIH-RELATED"/>
    <property type="match status" value="1"/>
</dbReference>
<evidence type="ECO:0000256" key="6">
    <source>
        <dbReference type="ARBA" id="ARBA00023136"/>
    </source>
</evidence>